<evidence type="ECO:0000313" key="4">
    <source>
        <dbReference type="Proteomes" id="UP000001997"/>
    </source>
</evidence>
<dbReference type="Pfam" id="PF08514">
    <property type="entry name" value="STAG"/>
    <property type="match status" value="1"/>
</dbReference>
<dbReference type="AlphaFoldDB" id="A5DNY1"/>
<name>A5DNY1_PICGU</name>
<dbReference type="Proteomes" id="UP000001997">
    <property type="component" value="Unassembled WGS sequence"/>
</dbReference>
<protein>
    <recommendedName>
        <fullName evidence="2">SCD domain-containing protein</fullName>
    </recommendedName>
</protein>
<dbReference type="GO" id="GO:0008278">
    <property type="term" value="C:cohesin complex"/>
    <property type="evidence" value="ECO:0007669"/>
    <property type="project" value="TreeGrafter"/>
</dbReference>
<dbReference type="PROSITE" id="PS51425">
    <property type="entry name" value="SCD"/>
    <property type="match status" value="1"/>
</dbReference>
<dbReference type="PANTHER" id="PTHR11199:SF0">
    <property type="entry name" value="LD34181P-RELATED"/>
    <property type="match status" value="1"/>
</dbReference>
<dbReference type="KEGG" id="pgu:PGUG_04982"/>
<dbReference type="STRING" id="294746.A5DNY1"/>
<dbReference type="GO" id="GO:0005634">
    <property type="term" value="C:nucleus"/>
    <property type="evidence" value="ECO:0007669"/>
    <property type="project" value="TreeGrafter"/>
</dbReference>
<gene>
    <name evidence="3" type="ORF">PGUG_04982</name>
</gene>
<dbReference type="SUPFAM" id="SSF48371">
    <property type="entry name" value="ARM repeat"/>
    <property type="match status" value="1"/>
</dbReference>
<dbReference type="RefSeq" id="XP_001483027.2">
    <property type="nucleotide sequence ID" value="XM_001482977.1"/>
</dbReference>
<evidence type="ECO:0000259" key="2">
    <source>
        <dbReference type="PROSITE" id="PS51425"/>
    </source>
</evidence>
<dbReference type="PANTHER" id="PTHR11199">
    <property type="entry name" value="STROMAL ANTIGEN"/>
    <property type="match status" value="1"/>
</dbReference>
<feature type="compositionally biased region" description="Basic residues" evidence="1">
    <location>
        <begin position="25"/>
        <end position="46"/>
    </location>
</feature>
<dbReference type="eggNOG" id="KOG2011">
    <property type="taxonomic scope" value="Eukaryota"/>
</dbReference>
<dbReference type="InterPro" id="IPR013721">
    <property type="entry name" value="STAG"/>
</dbReference>
<dbReference type="VEuPathDB" id="FungiDB:PGUG_04982"/>
<dbReference type="GeneID" id="5124719"/>
<reference evidence="3 4" key="1">
    <citation type="journal article" date="2009" name="Nature">
        <title>Evolution of pathogenicity and sexual reproduction in eight Candida genomes.</title>
        <authorList>
            <person name="Butler G."/>
            <person name="Rasmussen M.D."/>
            <person name="Lin M.F."/>
            <person name="Santos M.A."/>
            <person name="Sakthikumar S."/>
            <person name="Munro C.A."/>
            <person name="Rheinbay E."/>
            <person name="Grabherr M."/>
            <person name="Forche A."/>
            <person name="Reedy J.L."/>
            <person name="Agrafioti I."/>
            <person name="Arnaud M.B."/>
            <person name="Bates S."/>
            <person name="Brown A.J."/>
            <person name="Brunke S."/>
            <person name="Costanzo M.C."/>
            <person name="Fitzpatrick D.A."/>
            <person name="de Groot P.W."/>
            <person name="Harris D."/>
            <person name="Hoyer L.L."/>
            <person name="Hube B."/>
            <person name="Klis F.M."/>
            <person name="Kodira C."/>
            <person name="Lennard N."/>
            <person name="Logue M.E."/>
            <person name="Martin R."/>
            <person name="Neiman A.M."/>
            <person name="Nikolaou E."/>
            <person name="Quail M.A."/>
            <person name="Quinn J."/>
            <person name="Santos M.C."/>
            <person name="Schmitzberger F.F."/>
            <person name="Sherlock G."/>
            <person name="Shah P."/>
            <person name="Silverstein K.A."/>
            <person name="Skrzypek M.S."/>
            <person name="Soll D."/>
            <person name="Staggs R."/>
            <person name="Stansfield I."/>
            <person name="Stumpf M.P."/>
            <person name="Sudbery P.E."/>
            <person name="Srikantha T."/>
            <person name="Zeng Q."/>
            <person name="Berman J."/>
            <person name="Berriman M."/>
            <person name="Heitman J."/>
            <person name="Gow N.A."/>
            <person name="Lorenz M.C."/>
            <person name="Birren B.W."/>
            <person name="Kellis M."/>
            <person name="Cuomo C.A."/>
        </authorList>
    </citation>
    <scope>NUCLEOTIDE SEQUENCE [LARGE SCALE GENOMIC DNA]</scope>
    <source>
        <strain evidence="4">ATCC 6260 / CBS 566 / DSM 6381 / JCM 1539 / NBRC 10279 / NRRL Y-324</strain>
    </source>
</reference>
<dbReference type="InterPro" id="IPR011989">
    <property type="entry name" value="ARM-like"/>
</dbReference>
<dbReference type="GO" id="GO:0000785">
    <property type="term" value="C:chromatin"/>
    <property type="evidence" value="ECO:0007669"/>
    <property type="project" value="TreeGrafter"/>
</dbReference>
<dbReference type="Gene3D" id="1.25.10.10">
    <property type="entry name" value="Leucine-rich Repeat Variant"/>
    <property type="match status" value="1"/>
</dbReference>
<feature type="domain" description="SCD" evidence="2">
    <location>
        <begin position="276"/>
        <end position="366"/>
    </location>
</feature>
<dbReference type="GO" id="GO:0003682">
    <property type="term" value="F:chromatin binding"/>
    <property type="evidence" value="ECO:0007669"/>
    <property type="project" value="TreeGrafter"/>
</dbReference>
<dbReference type="OrthoDB" id="498590at2759"/>
<dbReference type="GO" id="GO:0007062">
    <property type="term" value="P:sister chromatid cohesion"/>
    <property type="evidence" value="ECO:0007669"/>
    <property type="project" value="UniProtKB-ARBA"/>
</dbReference>
<keyword evidence="4" id="KW-1185">Reference proteome</keyword>
<feature type="region of interest" description="Disordered" evidence="1">
    <location>
        <begin position="1"/>
        <end position="57"/>
    </location>
</feature>
<dbReference type="EMBL" id="CH408160">
    <property type="protein sequence ID" value="EDK40884.2"/>
    <property type="molecule type" value="Genomic_DNA"/>
</dbReference>
<dbReference type="HOGENOM" id="CLU_008263_0_0_1"/>
<sequence length="1083" mass="122504">MPRATRVHKRVNYQESDSEDEIKTHSAKRRATSHQKQPVKRTKQPQRKVPTTAAEAGPGYVENTIFSALSDPQSNVEEESRQWLEQYEDTPAAAIANFINLLLRSCGCVTQIQEHDTETESQTSTVAEIVAAFSEQGYHEYPFGSKQPDRKFFRDNVIEFMERLVEIAHDKGMLDDDKFMSHLLAWCTPFTTCNIRPLRHIFTITVLTMQSSLCDVMTSIFPALEKASRQLANASKGRSKRTAKNALESLQFTVNTFTAQKNTIESLFLINTEAVFIHRYRDLDSSIRQECVKSLGYAIDTYPDYFFQASYLRYLGWLLSDPVSSVRAEVVRILVSLYEHATARNKTLDTGFRQFTERFKSQLMSMATRDDDAQVRLRSTSICCSLLKIGFLNDQETKTMGTSILRYFAATPGSTTDARTKEKMVRFMDLVTKAMADTECEKFTEIIDSYADSGAQNNFSITNAIKVKCIINYLRDIASVDGVDIHEVLPTLFMFLSQVPNAVSWDFVIQYYLMDTSSLQLDDDTELEYLRSLIDISEPTDQLFVALYILGSISWLYQVTSLRKLEKNADALTEPVEETQLKLVELVPQLAKQLVKSSDQCGILVRLWTLLLRPSPVFGSLYNGFKSIGQLHVYNDVNKDLLMFFDEYEPKQLLQNHVLDSFKVFFVVILSAYDTKTGDEDVEDSQISTPEVRIVVQNVTLSLATGVQELIKTCETTANPPLSQVMEISTCILKLFMLSEHIDIVSIIDGKIKTQSICLSIPNVVMKDISISKEIIENTQNTKRYLQDLSSIAFASLSFLSNVTSIQLESIIAASLHNVELLDTDLSTVFEYLSPSLATIVNLQEQVRDCIFLVGNSEQNLQNSIPDRQECLESLNQLSTLLGSKLIDLLIPIRFFYLKCKDMKFTGFDDLFAYDQLGKYATTNIDILTEQGLLFPFLVHESKLAQLKGTEIKKSESESASIEEVAAIMVTPQAVEQSLMESDDDDEEEEDAEIRKEVRINLEEQNNARRREEQIWQCEKDLCVYTMRLLALQSVALLTPDVIERIGANASALGGAFNSTISNKFKKISGDKPEDQSSSSKEK</sequence>
<dbReference type="InParanoid" id="A5DNY1"/>
<organism evidence="3 4">
    <name type="scientific">Meyerozyma guilliermondii (strain ATCC 6260 / CBS 566 / DSM 6381 / JCM 1539 / NBRC 10279 / NRRL Y-324)</name>
    <name type="common">Yeast</name>
    <name type="synonym">Candida guilliermondii</name>
    <dbReference type="NCBI Taxonomy" id="294746"/>
    <lineage>
        <taxon>Eukaryota</taxon>
        <taxon>Fungi</taxon>
        <taxon>Dikarya</taxon>
        <taxon>Ascomycota</taxon>
        <taxon>Saccharomycotina</taxon>
        <taxon>Pichiomycetes</taxon>
        <taxon>Debaryomycetaceae</taxon>
        <taxon>Meyerozyma</taxon>
    </lineage>
</organism>
<evidence type="ECO:0000256" key="1">
    <source>
        <dbReference type="SAM" id="MobiDB-lite"/>
    </source>
</evidence>
<accession>A5DNY1</accession>
<feature type="compositionally biased region" description="Basic residues" evidence="1">
    <location>
        <begin position="1"/>
        <end position="11"/>
    </location>
</feature>
<dbReference type="InterPro" id="IPR020839">
    <property type="entry name" value="SCD"/>
</dbReference>
<dbReference type="Pfam" id="PF21581">
    <property type="entry name" value="SCD"/>
    <property type="match status" value="1"/>
</dbReference>
<evidence type="ECO:0000313" key="3">
    <source>
        <dbReference type="EMBL" id="EDK40884.2"/>
    </source>
</evidence>
<proteinExistence type="predicted"/>
<dbReference type="InterPro" id="IPR016024">
    <property type="entry name" value="ARM-type_fold"/>
</dbReference>
<dbReference type="InterPro" id="IPR039662">
    <property type="entry name" value="Cohesin_Scc3/SA"/>
</dbReference>
<dbReference type="OMA" id="FVHRFKD"/>